<gene>
    <name evidence="2" type="ORF">PGLA1383_LOCUS34715</name>
    <name evidence="3" type="ORF">PGLA2088_LOCUS28676</name>
</gene>
<dbReference type="Proteomes" id="UP000626109">
    <property type="component" value="Unassembled WGS sequence"/>
</dbReference>
<dbReference type="Proteomes" id="UP000654075">
    <property type="component" value="Unassembled WGS sequence"/>
</dbReference>
<feature type="compositionally biased region" description="Low complexity" evidence="1">
    <location>
        <begin position="79"/>
        <end position="89"/>
    </location>
</feature>
<feature type="non-terminal residue" evidence="2">
    <location>
        <position position="1"/>
    </location>
</feature>
<keyword evidence="4" id="KW-1185">Reference proteome</keyword>
<protein>
    <submittedName>
        <fullName evidence="2">Uncharacterized protein</fullName>
    </submittedName>
</protein>
<comment type="caution">
    <text evidence="2">The sequence shown here is derived from an EMBL/GenBank/DDBJ whole genome shotgun (WGS) entry which is preliminary data.</text>
</comment>
<evidence type="ECO:0000313" key="3">
    <source>
        <dbReference type="EMBL" id="CAE8694085.1"/>
    </source>
</evidence>
<dbReference type="AlphaFoldDB" id="A0A813G2Y4"/>
<dbReference type="EMBL" id="CAJNNW010027982">
    <property type="protein sequence ID" value="CAE8694085.1"/>
    <property type="molecule type" value="Genomic_DNA"/>
</dbReference>
<accession>A0A813G2Y4</accession>
<evidence type="ECO:0000313" key="2">
    <source>
        <dbReference type="EMBL" id="CAE8617049.1"/>
    </source>
</evidence>
<proteinExistence type="predicted"/>
<feature type="compositionally biased region" description="Polar residues" evidence="1">
    <location>
        <begin position="97"/>
        <end position="108"/>
    </location>
</feature>
<sequence length="128" mass="13304">EFQLFMMCQMWATARHLEAHLGSKQAMIFNDAVMAGRMLVTEPSVSIFGAPLGPSELANLGAEAFAAGIAAEAAGPSSEAPAVAASAAPPKMPLDQSLRSNKSSSQGMQRVESKPSVLRASGAMTLKK</sequence>
<evidence type="ECO:0000256" key="1">
    <source>
        <dbReference type="SAM" id="MobiDB-lite"/>
    </source>
</evidence>
<feature type="region of interest" description="Disordered" evidence="1">
    <location>
        <begin position="79"/>
        <end position="128"/>
    </location>
</feature>
<evidence type="ECO:0000313" key="4">
    <source>
        <dbReference type="Proteomes" id="UP000654075"/>
    </source>
</evidence>
<dbReference type="EMBL" id="CAJNNV010026047">
    <property type="protein sequence ID" value="CAE8617049.1"/>
    <property type="molecule type" value="Genomic_DNA"/>
</dbReference>
<name>A0A813G2Y4_POLGL</name>
<organism evidence="2 4">
    <name type="scientific">Polarella glacialis</name>
    <name type="common">Dinoflagellate</name>
    <dbReference type="NCBI Taxonomy" id="89957"/>
    <lineage>
        <taxon>Eukaryota</taxon>
        <taxon>Sar</taxon>
        <taxon>Alveolata</taxon>
        <taxon>Dinophyceae</taxon>
        <taxon>Suessiales</taxon>
        <taxon>Suessiaceae</taxon>
        <taxon>Polarella</taxon>
    </lineage>
</organism>
<reference evidence="2" key="1">
    <citation type="submission" date="2021-02" db="EMBL/GenBank/DDBJ databases">
        <authorList>
            <person name="Dougan E. K."/>
            <person name="Rhodes N."/>
            <person name="Thang M."/>
            <person name="Chan C."/>
        </authorList>
    </citation>
    <scope>NUCLEOTIDE SEQUENCE</scope>
</reference>